<evidence type="ECO:0000313" key="10">
    <source>
        <dbReference type="Proteomes" id="UP000005240"/>
    </source>
</evidence>
<evidence type="ECO:0000256" key="5">
    <source>
        <dbReference type="ARBA" id="ARBA00023242"/>
    </source>
</evidence>
<dbReference type="PANTHER" id="PTHR12228">
    <property type="entry name" value="TRANSCRIPTION INITIATION FACTOR TFIID 55 KD SUBUNIT-RELATED"/>
    <property type="match status" value="1"/>
</dbReference>
<gene>
    <name evidence="8" type="ORF">PTTG_03202</name>
</gene>
<evidence type="ECO:0000313" key="9">
    <source>
        <dbReference type="EnsemblFungi" id="PTTG_03202-t43_1-p1"/>
    </source>
</evidence>
<proteinExistence type="inferred from homology"/>
<dbReference type="EnsemblFungi" id="PTTG_03202-t43_1">
    <property type="protein sequence ID" value="PTTG_03202-t43_1-p1"/>
    <property type="gene ID" value="PTTG_03202"/>
</dbReference>
<dbReference type="EMBL" id="ADAS02000621">
    <property type="protein sequence ID" value="OAV87057.1"/>
    <property type="molecule type" value="Genomic_DNA"/>
</dbReference>
<evidence type="ECO:0000256" key="3">
    <source>
        <dbReference type="ARBA" id="ARBA00023015"/>
    </source>
</evidence>
<dbReference type="InterPro" id="IPR006751">
    <property type="entry name" value="TAFII55_prot_cons_reg"/>
</dbReference>
<feature type="region of interest" description="Disordered" evidence="6">
    <location>
        <begin position="173"/>
        <end position="288"/>
    </location>
</feature>
<reference evidence="9" key="4">
    <citation type="submission" date="2025-05" db="UniProtKB">
        <authorList>
            <consortium name="EnsemblFungi"/>
        </authorList>
    </citation>
    <scope>IDENTIFICATION</scope>
    <source>
        <strain evidence="9">isolate 1-1 / race 1 (BBBD)</strain>
    </source>
</reference>
<dbReference type="GO" id="GO:0051123">
    <property type="term" value="P:RNA polymerase II preinitiation complex assembly"/>
    <property type="evidence" value="ECO:0007669"/>
    <property type="project" value="TreeGrafter"/>
</dbReference>
<evidence type="ECO:0000256" key="4">
    <source>
        <dbReference type="ARBA" id="ARBA00023163"/>
    </source>
</evidence>
<comment type="subcellular location">
    <subcellularLocation>
        <location evidence="1">Nucleus</location>
    </subcellularLocation>
</comment>
<evidence type="ECO:0000256" key="2">
    <source>
        <dbReference type="ARBA" id="ARBA00009368"/>
    </source>
</evidence>
<name>A0A180G330_PUCT1</name>
<evidence type="ECO:0000256" key="1">
    <source>
        <dbReference type="ARBA" id="ARBA00004123"/>
    </source>
</evidence>
<keyword evidence="4" id="KW-0804">Transcription</keyword>
<dbReference type="Pfam" id="PF04658">
    <property type="entry name" value="TAFII55_N"/>
    <property type="match status" value="1"/>
</dbReference>
<sequence>MDSSATASAIENFRMPVYSHLNPTHPAALATVTITLIPSPQVSPGTCSVCWKKNGYHRNIRPRASKQANQLRRPAIIPTRSSSSRSCPWPRQRHSLPITNKSTVTQGNFNIQDCIYPHGLTPPLHHIQKRRFRKRLNKRTIETVERAVERLLEEDGRAGRVIIDIVNNVRDLSDSEGEDYQPPQSATVGFGNQPPSKIVYNKARPSISHTKRSSSQPFDPHGHHHQQQRHDKRAKDSRSRQQHPQDLDPDGSAQTITVETPMGESLGAPTPAGEEFEDRGAMDYNDKGSIDSELVAEIEAGLMESAAAEARAAAGMTGPEDKEDKNDSEDLFGDGDNDDNDEKEDDDNYKEETNEMVEDK</sequence>
<dbReference type="GO" id="GO:0005669">
    <property type="term" value="C:transcription factor TFIID complex"/>
    <property type="evidence" value="ECO:0007669"/>
    <property type="project" value="InterPro"/>
</dbReference>
<dbReference type="GO" id="GO:0016251">
    <property type="term" value="F:RNA polymerase II general transcription initiation factor activity"/>
    <property type="evidence" value="ECO:0007669"/>
    <property type="project" value="TreeGrafter"/>
</dbReference>
<organism evidence="8">
    <name type="scientific">Puccinia triticina (isolate 1-1 / race 1 (BBBD))</name>
    <name type="common">Brown leaf rust fungus</name>
    <dbReference type="NCBI Taxonomy" id="630390"/>
    <lineage>
        <taxon>Eukaryota</taxon>
        <taxon>Fungi</taxon>
        <taxon>Dikarya</taxon>
        <taxon>Basidiomycota</taxon>
        <taxon>Pucciniomycotina</taxon>
        <taxon>Pucciniomycetes</taxon>
        <taxon>Pucciniales</taxon>
        <taxon>Pucciniaceae</taxon>
        <taxon>Puccinia</taxon>
    </lineage>
</organism>
<dbReference type="InterPro" id="IPR037817">
    <property type="entry name" value="TAF7"/>
</dbReference>
<feature type="region of interest" description="Disordered" evidence="6">
    <location>
        <begin position="307"/>
        <end position="360"/>
    </location>
</feature>
<dbReference type="Proteomes" id="UP000005240">
    <property type="component" value="Unassembled WGS sequence"/>
</dbReference>
<feature type="compositionally biased region" description="Basic residues" evidence="6">
    <location>
        <begin position="222"/>
        <end position="232"/>
    </location>
</feature>
<dbReference type="VEuPathDB" id="FungiDB:PTTG_03202"/>
<dbReference type="STRING" id="630390.A0A180G330"/>
<keyword evidence="10" id="KW-1185">Reference proteome</keyword>
<evidence type="ECO:0000256" key="6">
    <source>
        <dbReference type="SAM" id="MobiDB-lite"/>
    </source>
</evidence>
<feature type="compositionally biased region" description="Basic and acidic residues" evidence="6">
    <location>
        <begin position="278"/>
        <end position="288"/>
    </location>
</feature>
<feature type="compositionally biased region" description="Basic and acidic residues" evidence="6">
    <location>
        <begin position="233"/>
        <end position="246"/>
    </location>
</feature>
<keyword evidence="3" id="KW-0805">Transcription regulation</keyword>
<feature type="compositionally biased region" description="Acidic residues" evidence="6">
    <location>
        <begin position="326"/>
        <end position="349"/>
    </location>
</feature>
<reference evidence="9 10" key="3">
    <citation type="journal article" date="2017" name="G3 (Bethesda)">
        <title>Comparative analysis highlights variable genome content of wheat rusts and divergence of the mating loci.</title>
        <authorList>
            <person name="Cuomo C.A."/>
            <person name="Bakkeren G."/>
            <person name="Khalil H.B."/>
            <person name="Panwar V."/>
            <person name="Joly D."/>
            <person name="Linning R."/>
            <person name="Sakthikumar S."/>
            <person name="Song X."/>
            <person name="Adiconis X."/>
            <person name="Fan L."/>
            <person name="Goldberg J.M."/>
            <person name="Levin J.Z."/>
            <person name="Young S."/>
            <person name="Zeng Q."/>
            <person name="Anikster Y."/>
            <person name="Bruce M."/>
            <person name="Wang M."/>
            <person name="Yin C."/>
            <person name="McCallum B."/>
            <person name="Szabo L.J."/>
            <person name="Hulbert S."/>
            <person name="Chen X."/>
            <person name="Fellers J.P."/>
        </authorList>
    </citation>
    <scope>NUCLEOTIDE SEQUENCE</scope>
    <source>
        <strain evidence="10">Isolate 1-1 / race 1 (BBBD)</strain>
        <strain evidence="9">isolate 1-1 / race 1 (BBBD)</strain>
    </source>
</reference>
<evidence type="ECO:0000259" key="7">
    <source>
        <dbReference type="SMART" id="SM01370"/>
    </source>
</evidence>
<dbReference type="AlphaFoldDB" id="A0A180G330"/>
<evidence type="ECO:0000313" key="8">
    <source>
        <dbReference type="EMBL" id="OAV87057.1"/>
    </source>
</evidence>
<comment type="similarity">
    <text evidence="2">Belongs to the TAF7 family.</text>
</comment>
<feature type="domain" description="TAFII55 protein conserved region" evidence="7">
    <location>
        <begin position="10"/>
        <end position="160"/>
    </location>
</feature>
<protein>
    <submittedName>
        <fullName evidence="9">TAFII55_N domain-containing protein</fullName>
    </submittedName>
</protein>
<feature type="compositionally biased region" description="Basic and acidic residues" evidence="6">
    <location>
        <begin position="350"/>
        <end position="360"/>
    </location>
</feature>
<dbReference type="OrthoDB" id="153872at2759"/>
<reference evidence="8" key="1">
    <citation type="submission" date="2009-11" db="EMBL/GenBank/DDBJ databases">
        <authorList>
            <consortium name="The Broad Institute Genome Sequencing Platform"/>
            <person name="Ward D."/>
            <person name="Feldgarden M."/>
            <person name="Earl A."/>
            <person name="Young S.K."/>
            <person name="Zeng Q."/>
            <person name="Koehrsen M."/>
            <person name="Alvarado L."/>
            <person name="Berlin A."/>
            <person name="Bochicchio J."/>
            <person name="Borenstein D."/>
            <person name="Chapman S.B."/>
            <person name="Chen Z."/>
            <person name="Engels R."/>
            <person name="Freedman E."/>
            <person name="Gellesch M."/>
            <person name="Goldberg J."/>
            <person name="Griggs A."/>
            <person name="Gujja S."/>
            <person name="Heilman E."/>
            <person name="Heiman D."/>
            <person name="Hepburn T."/>
            <person name="Howarth C."/>
            <person name="Jen D."/>
            <person name="Larson L."/>
            <person name="Lewis B."/>
            <person name="Mehta T."/>
            <person name="Park D."/>
            <person name="Pearson M."/>
            <person name="Roberts A."/>
            <person name="Saif S."/>
            <person name="Shea T."/>
            <person name="Shenoy N."/>
            <person name="Sisk P."/>
            <person name="Stolte C."/>
            <person name="Sykes S."/>
            <person name="Thomson T."/>
            <person name="Walk T."/>
            <person name="White J."/>
            <person name="Yandava C."/>
            <person name="Izard J."/>
            <person name="Baranova O.V."/>
            <person name="Blanton J.M."/>
            <person name="Tanner A.C."/>
            <person name="Dewhirst F.E."/>
            <person name="Haas B."/>
            <person name="Nusbaum C."/>
            <person name="Birren B."/>
        </authorList>
    </citation>
    <scope>NUCLEOTIDE SEQUENCE [LARGE SCALE GENOMIC DNA]</scope>
    <source>
        <strain evidence="8">1-1 BBBD Race 1</strain>
    </source>
</reference>
<keyword evidence="5" id="KW-0539">Nucleus</keyword>
<accession>A0A180G330</accession>
<dbReference type="SMART" id="SM01370">
    <property type="entry name" value="TAFII55_N"/>
    <property type="match status" value="1"/>
</dbReference>
<dbReference type="PANTHER" id="PTHR12228:SF0">
    <property type="entry name" value="TATA-BOX BINDING PROTEIN ASSOCIATED FACTOR 7"/>
    <property type="match status" value="1"/>
</dbReference>
<reference evidence="8" key="2">
    <citation type="submission" date="2016-05" db="EMBL/GenBank/DDBJ databases">
        <title>Comparative analysis highlights variable genome content of wheat rusts and divergence of the mating loci.</title>
        <authorList>
            <person name="Cuomo C.A."/>
            <person name="Bakkeren G."/>
            <person name="Szabo L."/>
            <person name="Khalil H."/>
            <person name="Joly D."/>
            <person name="Goldberg J."/>
            <person name="Young S."/>
            <person name="Zeng Q."/>
            <person name="Fellers J."/>
        </authorList>
    </citation>
    <scope>NUCLEOTIDE SEQUENCE [LARGE SCALE GENOMIC DNA]</scope>
    <source>
        <strain evidence="8">1-1 BBBD Race 1</strain>
    </source>
</reference>